<evidence type="ECO:0000313" key="3">
    <source>
        <dbReference type="Proteomes" id="UP000424468"/>
    </source>
</evidence>
<proteinExistence type="predicted"/>
<feature type="transmembrane region" description="Helical" evidence="1">
    <location>
        <begin position="21"/>
        <end position="46"/>
    </location>
</feature>
<sequence>MSIIPGIWNDQKDFIPFWCKIIVVVGICFAILVILVSLTIWILVYFKSSKKQISFSNKNLFDKLKANYKYIDLKIYYGTAKRYNNHFNYIASKEELHLSKKFEESSSGQSAMLVFYNFISIIELKEKKSNFWSNLIFSQLFSIIGTFLNIFIAIISNFISPGYEILLVGESYAIVSITGVVLIMIGWMWWTIVFMKLNKKIKEIAEPIIKEDDFKYIISNFKLLALCPFGINTTVKKIRKTSNPEIESN</sequence>
<keyword evidence="1" id="KW-0812">Transmembrane</keyword>
<protein>
    <submittedName>
        <fullName evidence="2">Uncharacterized protein</fullName>
    </submittedName>
</protein>
<evidence type="ECO:0000313" key="2">
    <source>
        <dbReference type="EMBL" id="QGS52249.1"/>
    </source>
</evidence>
<dbReference type="Proteomes" id="UP000424468">
    <property type="component" value="Chromosome"/>
</dbReference>
<keyword evidence="1" id="KW-0472">Membrane</keyword>
<accession>A0A6I6C9X0</accession>
<dbReference type="AlphaFoldDB" id="A0A6I6C9X0"/>
<dbReference type="RefSeq" id="WP_156007016.1">
    <property type="nucleotide sequence ID" value="NZ_CP046276.1"/>
</dbReference>
<gene>
    <name evidence="2" type="ORF">STABA_v1c08940</name>
</gene>
<organism evidence="2 3">
    <name type="scientific">Spiroplasma tabanidicola</name>
    <dbReference type="NCBI Taxonomy" id="324079"/>
    <lineage>
        <taxon>Bacteria</taxon>
        <taxon>Bacillati</taxon>
        <taxon>Mycoplasmatota</taxon>
        <taxon>Mollicutes</taxon>
        <taxon>Entomoplasmatales</taxon>
        <taxon>Spiroplasmataceae</taxon>
        <taxon>Spiroplasma</taxon>
    </lineage>
</organism>
<dbReference type="OrthoDB" id="389450at2"/>
<evidence type="ECO:0000256" key="1">
    <source>
        <dbReference type="SAM" id="Phobius"/>
    </source>
</evidence>
<reference evidence="2 3" key="1">
    <citation type="submission" date="2019-11" db="EMBL/GenBank/DDBJ databases">
        <title>Complete genome sequence of Spiroplasma tabanidicola TAUS-1 (DSM 22603).</title>
        <authorList>
            <person name="Huang C.-T."/>
            <person name="Lin Y.-C."/>
            <person name="Kuo C.-H."/>
        </authorList>
    </citation>
    <scope>NUCLEOTIDE SEQUENCE [LARGE SCALE GENOMIC DNA]</scope>
    <source>
        <strain evidence="2 3">TAUS-1</strain>
    </source>
</reference>
<feature type="transmembrane region" description="Helical" evidence="1">
    <location>
        <begin position="171"/>
        <end position="192"/>
    </location>
</feature>
<dbReference type="EMBL" id="CP046276">
    <property type="protein sequence ID" value="QGS52249.1"/>
    <property type="molecule type" value="Genomic_DNA"/>
</dbReference>
<name>A0A6I6C9X0_9MOLU</name>
<keyword evidence="3" id="KW-1185">Reference proteome</keyword>
<feature type="transmembrane region" description="Helical" evidence="1">
    <location>
        <begin position="135"/>
        <end position="159"/>
    </location>
</feature>
<dbReference type="KEGG" id="stab:STABA_v1c08940"/>
<keyword evidence="1" id="KW-1133">Transmembrane helix</keyword>